<dbReference type="PANTHER" id="PTHR35010">
    <property type="entry name" value="BLL4672 PROTEIN-RELATED"/>
    <property type="match status" value="1"/>
</dbReference>
<evidence type="ECO:0000259" key="2">
    <source>
        <dbReference type="SMART" id="SM00530"/>
    </source>
</evidence>
<dbReference type="Gene3D" id="3.30.450.180">
    <property type="match status" value="1"/>
</dbReference>
<dbReference type="Pfam" id="PF13560">
    <property type="entry name" value="HTH_31"/>
    <property type="match status" value="1"/>
</dbReference>
<name>A0ABT9KS13_9ACTN</name>
<evidence type="ECO:0000313" key="4">
    <source>
        <dbReference type="Proteomes" id="UP001234880"/>
    </source>
</evidence>
<evidence type="ECO:0000313" key="3">
    <source>
        <dbReference type="EMBL" id="MDP9610206.1"/>
    </source>
</evidence>
<sequence length="330" mass="37100">MTTMVSDAMARSMAGVTAGSRSAGAEARRPETSDPRRGELAAFLRSRRERITPEQVGLPRGRRRRTPGLRREEVAQLSAVGVTWYTWLEQARDIHVSAQVLDAIARALLLDRSERAHLFALAGTVDPSPASECTGVSEGLRRMLEQLEPFPACVQNSRFDLLAYNRTYRHLMCDLEQVPPEDRNCMWLAFTHDEWRSSLVDRDETIRLMAAKFRAVMAEHVAEPAWKAMVKRLEDASPEFREIWARHEVVRPADKVKVYRQSQVGIVRLTSTSLWTGPQQGPKLLAYTPADAETHERLRRLHAMALAKEGAPVGEERALVEQEAVSVAGV</sequence>
<dbReference type="InterPro" id="IPR041413">
    <property type="entry name" value="MLTR_LBD"/>
</dbReference>
<dbReference type="EMBL" id="JAURUE010000001">
    <property type="protein sequence ID" value="MDP9610206.1"/>
    <property type="molecule type" value="Genomic_DNA"/>
</dbReference>
<dbReference type="Proteomes" id="UP001234880">
    <property type="component" value="Unassembled WGS sequence"/>
</dbReference>
<organism evidence="3 4">
    <name type="scientific">Streptomyces demainii</name>
    <dbReference type="NCBI Taxonomy" id="588122"/>
    <lineage>
        <taxon>Bacteria</taxon>
        <taxon>Bacillati</taxon>
        <taxon>Actinomycetota</taxon>
        <taxon>Actinomycetes</taxon>
        <taxon>Kitasatosporales</taxon>
        <taxon>Streptomycetaceae</taxon>
        <taxon>Streptomyces</taxon>
    </lineage>
</organism>
<dbReference type="SMART" id="SM00530">
    <property type="entry name" value="HTH_XRE"/>
    <property type="match status" value="1"/>
</dbReference>
<dbReference type="InterPro" id="IPR010982">
    <property type="entry name" value="Lambda_DNA-bd_dom_sf"/>
</dbReference>
<reference evidence="3 4" key="1">
    <citation type="submission" date="2023-07" db="EMBL/GenBank/DDBJ databases">
        <title>Sequencing the genomes of 1000 actinobacteria strains.</title>
        <authorList>
            <person name="Klenk H.-P."/>
        </authorList>
    </citation>
    <scope>NUCLEOTIDE SEQUENCE [LARGE SCALE GENOMIC DNA]</scope>
    <source>
        <strain evidence="3 4">DSM 41600</strain>
    </source>
</reference>
<dbReference type="InterPro" id="IPR001387">
    <property type="entry name" value="Cro/C1-type_HTH"/>
</dbReference>
<evidence type="ECO:0000256" key="1">
    <source>
        <dbReference type="SAM" id="MobiDB-lite"/>
    </source>
</evidence>
<accession>A0ABT9KS13</accession>
<feature type="region of interest" description="Disordered" evidence="1">
    <location>
        <begin position="1"/>
        <end position="38"/>
    </location>
</feature>
<keyword evidence="4" id="KW-1185">Reference proteome</keyword>
<protein>
    <submittedName>
        <fullName evidence="3">Transcriptional regulator with XRE-family HTH domain</fullName>
    </submittedName>
</protein>
<dbReference type="Pfam" id="PF17765">
    <property type="entry name" value="MLTR_LBD"/>
    <property type="match status" value="1"/>
</dbReference>
<gene>
    <name evidence="3" type="ORF">JOF35_002483</name>
</gene>
<feature type="domain" description="HTH cro/C1-type" evidence="2">
    <location>
        <begin position="43"/>
        <end position="115"/>
    </location>
</feature>
<comment type="caution">
    <text evidence="3">The sequence shown here is derived from an EMBL/GenBank/DDBJ whole genome shotgun (WGS) entry which is preliminary data.</text>
</comment>
<dbReference type="PANTHER" id="PTHR35010:SF2">
    <property type="entry name" value="BLL4672 PROTEIN"/>
    <property type="match status" value="1"/>
</dbReference>
<proteinExistence type="predicted"/>
<dbReference type="Gene3D" id="1.10.260.40">
    <property type="entry name" value="lambda repressor-like DNA-binding domains"/>
    <property type="match status" value="1"/>
</dbReference>
<feature type="compositionally biased region" description="Basic and acidic residues" evidence="1">
    <location>
        <begin position="26"/>
        <end position="38"/>
    </location>
</feature>